<protein>
    <submittedName>
        <fullName evidence="3">DUF4157 domain-containing protein</fullName>
    </submittedName>
</protein>
<accession>A0ABS5TR87</accession>
<dbReference type="RefSeq" id="WP_214159424.1">
    <property type="nucleotide sequence ID" value="NZ_JAHBAY010000014.1"/>
</dbReference>
<dbReference type="Proteomes" id="UP001197247">
    <property type="component" value="Unassembled WGS sequence"/>
</dbReference>
<evidence type="ECO:0000259" key="2">
    <source>
        <dbReference type="Pfam" id="PF13699"/>
    </source>
</evidence>
<proteinExistence type="predicted"/>
<feature type="region of interest" description="Disordered" evidence="1">
    <location>
        <begin position="131"/>
        <end position="160"/>
    </location>
</feature>
<evidence type="ECO:0000313" key="4">
    <source>
        <dbReference type="Proteomes" id="UP001197247"/>
    </source>
</evidence>
<comment type="caution">
    <text evidence="3">The sequence shown here is derived from an EMBL/GenBank/DDBJ whole genome shotgun (WGS) entry which is preliminary data.</text>
</comment>
<feature type="region of interest" description="Disordered" evidence="1">
    <location>
        <begin position="1"/>
        <end position="23"/>
    </location>
</feature>
<evidence type="ECO:0000256" key="1">
    <source>
        <dbReference type="SAM" id="MobiDB-lite"/>
    </source>
</evidence>
<sequence>MHAHETGPARTPRDRTAVQRTEVDGVLRSAGRPLDASVRADMEARLGADFAGVRLHTGPAAARSAASIGARAYTSGDHVVLGEGGADRHTLAHELTHVIQQRQGTVAGTDHGDGLRLSDPSDRYERAAEANARRVLSRSVTPGATAPADASGDRTRPKGAVQRRVWVGGRRINPEADGLTDRMREMADDPLVRDYQNEREFRRHAAGMTDHLGNLAPGSFSPGTWVRFSPTGVNIVGENHTEVTLTDVVQAVGTRSFRYELVNYDDLTALPDTSATLDAMNGDRLARLGLTPGADLAQHGAESLFPKMGSALARLRPLLVGEKPDLDPIKEYLGQPVQRYLKTAWAFAVESSAAPVPSVQLTGPQQTLAQVVAQTQAVLGPFVAGLRPDGFLGNSMEERRGGRLDVFQRRSYKKEFVPALRAFCDAFLPVIRERAGSDQLLSTFDRNRIAGTTSDVQSMEAWRDAAMLTLARRAASDGTRYIGLGGLHVGSLIGQLGTSGGYHFFYLNNGRQLAEFQQLTQQRLAGVAAEDAAFAALPPRRNAS</sequence>
<gene>
    <name evidence="3" type="ORF">KIH74_28335</name>
</gene>
<feature type="domain" description="eCIS core" evidence="2">
    <location>
        <begin position="33"/>
        <end position="104"/>
    </location>
</feature>
<name>A0ABS5TR87_9ACTN</name>
<evidence type="ECO:0000313" key="3">
    <source>
        <dbReference type="EMBL" id="MBT0772884.1"/>
    </source>
</evidence>
<dbReference type="EMBL" id="JAHBAY010000014">
    <property type="protein sequence ID" value="MBT0772884.1"/>
    <property type="molecule type" value="Genomic_DNA"/>
</dbReference>
<reference evidence="3 4" key="1">
    <citation type="submission" date="2021-05" db="EMBL/GenBank/DDBJ databases">
        <title>Kineosporia and Streptomyces sp. nov. two new marine actinobacteria isolated from Coral.</title>
        <authorList>
            <person name="Buangrab K."/>
            <person name="Sutthacheep M."/>
            <person name="Yeemin T."/>
            <person name="Harunari E."/>
            <person name="Igarashi Y."/>
            <person name="Kanchanasin P."/>
            <person name="Tanasupawat S."/>
            <person name="Phongsopitanun W."/>
        </authorList>
    </citation>
    <scope>NUCLEOTIDE SEQUENCE [LARGE SCALE GENOMIC DNA]</scope>
    <source>
        <strain evidence="3 4">J2-2</strain>
    </source>
</reference>
<organism evidence="3 4">
    <name type="scientific">Kineosporia corallincola</name>
    <dbReference type="NCBI Taxonomy" id="2835133"/>
    <lineage>
        <taxon>Bacteria</taxon>
        <taxon>Bacillati</taxon>
        <taxon>Actinomycetota</taxon>
        <taxon>Actinomycetes</taxon>
        <taxon>Kineosporiales</taxon>
        <taxon>Kineosporiaceae</taxon>
        <taxon>Kineosporia</taxon>
    </lineage>
</organism>
<keyword evidence="4" id="KW-1185">Reference proteome</keyword>
<dbReference type="Pfam" id="PF13699">
    <property type="entry name" value="eCIS_core"/>
    <property type="match status" value="1"/>
</dbReference>
<dbReference type="InterPro" id="IPR025295">
    <property type="entry name" value="eCIS_core_dom"/>
</dbReference>